<gene>
    <name evidence="1" type="ORF">MM415B01809_0001</name>
</gene>
<protein>
    <submittedName>
        <fullName evidence="1">Uncharacterized protein</fullName>
    </submittedName>
</protein>
<evidence type="ECO:0000313" key="1">
    <source>
        <dbReference type="EMBL" id="QJA56669.1"/>
    </source>
</evidence>
<reference evidence="1" key="1">
    <citation type="submission" date="2020-03" db="EMBL/GenBank/DDBJ databases">
        <title>The deep terrestrial virosphere.</title>
        <authorList>
            <person name="Holmfeldt K."/>
            <person name="Nilsson E."/>
            <person name="Simone D."/>
            <person name="Lopez-Fernandez M."/>
            <person name="Wu X."/>
            <person name="de Brujin I."/>
            <person name="Lundin D."/>
            <person name="Andersson A."/>
            <person name="Bertilsson S."/>
            <person name="Dopson M."/>
        </authorList>
    </citation>
    <scope>NUCLEOTIDE SEQUENCE</scope>
    <source>
        <strain evidence="1">MM415B01809</strain>
    </source>
</reference>
<name>A0A6M3IGX6_9ZZZZ</name>
<proteinExistence type="predicted"/>
<sequence>MNWEPWIKYRHLTNNQTERIDLTEPPCKYCYFWRPQTKFIELHSGATIFDGVICCAVEEMQHDFSCFRKGRNIMVKR</sequence>
<dbReference type="EMBL" id="MT141233">
    <property type="protein sequence ID" value="QJA56669.1"/>
    <property type="molecule type" value="Genomic_DNA"/>
</dbReference>
<dbReference type="AlphaFoldDB" id="A0A6M3IGX6"/>
<organism evidence="1">
    <name type="scientific">viral metagenome</name>
    <dbReference type="NCBI Taxonomy" id="1070528"/>
    <lineage>
        <taxon>unclassified sequences</taxon>
        <taxon>metagenomes</taxon>
        <taxon>organismal metagenomes</taxon>
    </lineage>
</organism>
<accession>A0A6M3IGX6</accession>